<protein>
    <recommendedName>
        <fullName evidence="3">N-acetyltransferase domain-containing protein</fullName>
    </recommendedName>
</protein>
<evidence type="ECO:0000256" key="2">
    <source>
        <dbReference type="ARBA" id="ARBA00023315"/>
    </source>
</evidence>
<dbReference type="EMBL" id="BNJJ01000004">
    <property type="protein sequence ID" value="GHO83926.1"/>
    <property type="molecule type" value="Genomic_DNA"/>
</dbReference>
<accession>A0ABQ3VFM5</accession>
<evidence type="ECO:0000313" key="4">
    <source>
        <dbReference type="EMBL" id="GHO83926.1"/>
    </source>
</evidence>
<name>A0ABQ3VFM5_9CHLR</name>
<evidence type="ECO:0000256" key="1">
    <source>
        <dbReference type="ARBA" id="ARBA00022679"/>
    </source>
</evidence>
<dbReference type="SUPFAM" id="SSF55729">
    <property type="entry name" value="Acyl-CoA N-acyltransferases (Nat)"/>
    <property type="match status" value="1"/>
</dbReference>
<comment type="caution">
    <text evidence="4">The sequence shown here is derived from an EMBL/GenBank/DDBJ whole genome shotgun (WGS) entry which is preliminary data.</text>
</comment>
<keyword evidence="2" id="KW-0012">Acyltransferase</keyword>
<dbReference type="InterPro" id="IPR000182">
    <property type="entry name" value="GNAT_dom"/>
</dbReference>
<dbReference type="Pfam" id="PF00583">
    <property type="entry name" value="Acetyltransf_1"/>
    <property type="match status" value="1"/>
</dbReference>
<evidence type="ECO:0000259" key="3">
    <source>
        <dbReference type="PROSITE" id="PS51186"/>
    </source>
</evidence>
<keyword evidence="5" id="KW-1185">Reference proteome</keyword>
<proteinExistence type="predicted"/>
<sequence length="302" mass="34784">MTIARHSFDGGDHLLRVLELVREMPYSCRHIVDWPWRLSTPAIQAGGDAVYWENNEGLMVGLAAWQYYWAALDFFILPGSQQSEVEADLFAWADQRFRERDADRGKPLPYWAEFWEEDHERQQLVNAHGFLVDEYERYVYLEHPLENLPPVPALPTGFTLRTLRGLDEVAAYAELHRAAFQSDSMTPEWRARVLQMPTYRPELDLVIEASDGSLAGFCVGWLESVRQLAQIEPIGIHPRFQQHGLARVLLLEILHRFKQHGARKAIVETDMDRLPARHAYQAAGFQQAHIVHAIGKWVNPTP</sequence>
<dbReference type="Proteomes" id="UP000635565">
    <property type="component" value="Unassembled WGS sequence"/>
</dbReference>
<dbReference type="InterPro" id="IPR016181">
    <property type="entry name" value="Acyl_CoA_acyltransferase"/>
</dbReference>
<feature type="domain" description="N-acetyltransferase" evidence="3">
    <location>
        <begin position="158"/>
        <end position="302"/>
    </location>
</feature>
<dbReference type="PANTHER" id="PTHR43877">
    <property type="entry name" value="AMINOALKYLPHOSPHONATE N-ACETYLTRANSFERASE-RELATED-RELATED"/>
    <property type="match status" value="1"/>
</dbReference>
<gene>
    <name evidence="4" type="ORF">KSZ_19320</name>
</gene>
<organism evidence="4 5">
    <name type="scientific">Dictyobacter formicarum</name>
    <dbReference type="NCBI Taxonomy" id="2778368"/>
    <lineage>
        <taxon>Bacteria</taxon>
        <taxon>Bacillati</taxon>
        <taxon>Chloroflexota</taxon>
        <taxon>Ktedonobacteria</taxon>
        <taxon>Ktedonobacterales</taxon>
        <taxon>Dictyobacteraceae</taxon>
        <taxon>Dictyobacter</taxon>
    </lineage>
</organism>
<dbReference type="CDD" id="cd04301">
    <property type="entry name" value="NAT_SF"/>
    <property type="match status" value="1"/>
</dbReference>
<dbReference type="InterPro" id="IPR050832">
    <property type="entry name" value="Bact_Acetyltransf"/>
</dbReference>
<dbReference type="PROSITE" id="PS51186">
    <property type="entry name" value="GNAT"/>
    <property type="match status" value="1"/>
</dbReference>
<keyword evidence="1" id="KW-0808">Transferase</keyword>
<reference evidence="4 5" key="1">
    <citation type="journal article" date="2021" name="Int. J. Syst. Evol. Microbiol.">
        <title>Reticulibacter mediterranei gen. nov., sp. nov., within the new family Reticulibacteraceae fam. nov., and Ktedonospora formicarum gen. nov., sp. nov., Ktedonobacter robiniae sp. nov., Dictyobacter formicarum sp. nov. and Dictyobacter arantiisoli sp. nov., belonging to the class Ktedonobacteria.</title>
        <authorList>
            <person name="Yabe S."/>
            <person name="Zheng Y."/>
            <person name="Wang C.M."/>
            <person name="Sakai Y."/>
            <person name="Abe K."/>
            <person name="Yokota A."/>
            <person name="Donadio S."/>
            <person name="Cavaletti L."/>
            <person name="Monciardini P."/>
        </authorList>
    </citation>
    <scope>NUCLEOTIDE SEQUENCE [LARGE SCALE GENOMIC DNA]</scope>
    <source>
        <strain evidence="4 5">SOSP1-9</strain>
    </source>
</reference>
<dbReference type="Gene3D" id="3.40.630.30">
    <property type="match status" value="1"/>
</dbReference>
<evidence type="ECO:0000313" key="5">
    <source>
        <dbReference type="Proteomes" id="UP000635565"/>
    </source>
</evidence>
<dbReference type="RefSeq" id="WP_236022881.1">
    <property type="nucleotide sequence ID" value="NZ_BNJJ01000004.1"/>
</dbReference>